<evidence type="ECO:0000313" key="6">
    <source>
        <dbReference type="EMBL" id="SDE14600.1"/>
    </source>
</evidence>
<dbReference type="EMBL" id="FNAQ01000004">
    <property type="protein sequence ID" value="SDE14600.1"/>
    <property type="molecule type" value="Genomic_DNA"/>
</dbReference>
<gene>
    <name evidence="6" type="ORF">SAMN05661003_10463</name>
</gene>
<sequence>MKLAVVSDSHWRTVADGRELVGNLLTGPFATADAVLHAGDLVTPDAALLFAPLPLYAVAGNCDSGSDLPTRRLLRFGRWRIGLVHGWGPPAGLEQRVLQVFADQTIDVLVFGHSHVPLCRRIGSLLLLNPGSLTAGRGAMRRSAALLYLGDQDVRAEVIDIDACQQIV</sequence>
<organism evidence="6 7">
    <name type="scientific">Desulfuromonas thiophila</name>
    <dbReference type="NCBI Taxonomy" id="57664"/>
    <lineage>
        <taxon>Bacteria</taxon>
        <taxon>Pseudomonadati</taxon>
        <taxon>Thermodesulfobacteriota</taxon>
        <taxon>Desulfuromonadia</taxon>
        <taxon>Desulfuromonadales</taxon>
        <taxon>Desulfuromonadaceae</taxon>
        <taxon>Desulfuromonas</taxon>
    </lineage>
</organism>
<name>A0A1G7AIP6_9BACT</name>
<evidence type="ECO:0000313" key="7">
    <source>
        <dbReference type="Proteomes" id="UP000243205"/>
    </source>
</evidence>
<comment type="cofactor">
    <cofactor evidence="4">
        <name>a divalent metal cation</name>
        <dbReference type="ChEBI" id="CHEBI:60240"/>
    </cofactor>
</comment>
<dbReference type="Pfam" id="PF12850">
    <property type="entry name" value="Metallophos_2"/>
    <property type="match status" value="1"/>
</dbReference>
<dbReference type="Gene3D" id="3.60.21.10">
    <property type="match status" value="1"/>
</dbReference>
<dbReference type="GO" id="GO:0046872">
    <property type="term" value="F:metal ion binding"/>
    <property type="evidence" value="ECO:0007669"/>
    <property type="project" value="UniProtKB-KW"/>
</dbReference>
<dbReference type="GO" id="GO:0016787">
    <property type="term" value="F:hydrolase activity"/>
    <property type="evidence" value="ECO:0007669"/>
    <property type="project" value="UniProtKB-UniRule"/>
</dbReference>
<evidence type="ECO:0000256" key="2">
    <source>
        <dbReference type="ARBA" id="ARBA00022723"/>
    </source>
</evidence>
<dbReference type="InterPro" id="IPR024654">
    <property type="entry name" value="Calcineurin-like_PHP_lpxH"/>
</dbReference>
<protein>
    <recommendedName>
        <fullName evidence="4">Phosphoesterase</fullName>
        <ecNumber evidence="4">3.1.4.-</ecNumber>
    </recommendedName>
</protein>
<evidence type="ECO:0000256" key="4">
    <source>
        <dbReference type="RuleBase" id="RU362039"/>
    </source>
</evidence>
<dbReference type="PROSITE" id="PS01269">
    <property type="entry name" value="UPF0025"/>
    <property type="match status" value="1"/>
</dbReference>
<keyword evidence="7" id="KW-1185">Reference proteome</keyword>
<evidence type="ECO:0000256" key="3">
    <source>
        <dbReference type="ARBA" id="ARBA00022801"/>
    </source>
</evidence>
<evidence type="ECO:0000259" key="5">
    <source>
        <dbReference type="Pfam" id="PF12850"/>
    </source>
</evidence>
<dbReference type="InterPro" id="IPR029052">
    <property type="entry name" value="Metallo-depent_PP-like"/>
</dbReference>
<evidence type="ECO:0000256" key="1">
    <source>
        <dbReference type="ARBA" id="ARBA00008950"/>
    </source>
</evidence>
<proteinExistence type="inferred from homology"/>
<dbReference type="NCBIfam" id="TIGR00040">
    <property type="entry name" value="yfcE"/>
    <property type="match status" value="1"/>
</dbReference>
<dbReference type="InterPro" id="IPR020935">
    <property type="entry name" value="PdiEstase_YfcE_CS"/>
</dbReference>
<comment type="similarity">
    <text evidence="1 4">Belongs to the metallophosphoesterase superfamily. YfcE family.</text>
</comment>
<feature type="domain" description="Calcineurin-like phosphoesterase" evidence="5">
    <location>
        <begin position="1"/>
        <end position="149"/>
    </location>
</feature>
<dbReference type="InterPro" id="IPR000979">
    <property type="entry name" value="Phosphodiesterase_MJ0936/Vps29"/>
</dbReference>
<dbReference type="PANTHER" id="PTHR11124">
    <property type="entry name" value="VACUOLAR SORTING PROTEIN VPS29"/>
    <property type="match status" value="1"/>
</dbReference>
<reference evidence="7" key="1">
    <citation type="submission" date="2016-10" db="EMBL/GenBank/DDBJ databases">
        <authorList>
            <person name="Varghese N."/>
            <person name="Submissions S."/>
        </authorList>
    </citation>
    <scope>NUCLEOTIDE SEQUENCE [LARGE SCALE GENOMIC DNA]</scope>
    <source>
        <strain evidence="7">DSM 8987</strain>
    </source>
</reference>
<dbReference type="STRING" id="57664.SAMN05661003_10463"/>
<dbReference type="EC" id="3.1.4.-" evidence="4"/>
<dbReference type="Proteomes" id="UP000243205">
    <property type="component" value="Unassembled WGS sequence"/>
</dbReference>
<dbReference type="SUPFAM" id="SSF56300">
    <property type="entry name" value="Metallo-dependent phosphatases"/>
    <property type="match status" value="1"/>
</dbReference>
<dbReference type="AlphaFoldDB" id="A0A1G7AIP6"/>
<keyword evidence="3" id="KW-0378">Hydrolase</keyword>
<keyword evidence="2 4" id="KW-0479">Metal-binding</keyword>
<accession>A0A1G7AIP6</accession>